<comment type="cofactor">
    <cofactor evidence="2 12">
        <name>[4Fe-4S] cluster</name>
        <dbReference type="ChEBI" id="CHEBI:49883"/>
    </cofactor>
</comment>
<evidence type="ECO:0000256" key="2">
    <source>
        <dbReference type="ARBA" id="ARBA00001966"/>
    </source>
</evidence>
<dbReference type="InterPro" id="IPR050294">
    <property type="entry name" value="RnfB_subfamily"/>
</dbReference>
<dbReference type="InterPro" id="IPR017900">
    <property type="entry name" value="4Fe4S_Fe_S_CS"/>
</dbReference>
<evidence type="ECO:0000256" key="12">
    <source>
        <dbReference type="RuleBase" id="RU365098"/>
    </source>
</evidence>
<dbReference type="NCBIfam" id="NF045480">
    <property type="entry name" value="FdxA_Actino"/>
    <property type="match status" value="1"/>
</dbReference>
<evidence type="ECO:0000256" key="1">
    <source>
        <dbReference type="ARBA" id="ARBA00001927"/>
    </source>
</evidence>
<dbReference type="PROSITE" id="PS51379">
    <property type="entry name" value="4FE4S_FER_2"/>
    <property type="match status" value="2"/>
</dbReference>
<evidence type="ECO:0000256" key="5">
    <source>
        <dbReference type="ARBA" id="ARBA00022448"/>
    </source>
</evidence>
<organism evidence="14 15">
    <name type="scientific">Variovorax rhizosphaerae</name>
    <dbReference type="NCBI Taxonomy" id="1836200"/>
    <lineage>
        <taxon>Bacteria</taxon>
        <taxon>Pseudomonadati</taxon>
        <taxon>Pseudomonadota</taxon>
        <taxon>Betaproteobacteria</taxon>
        <taxon>Burkholderiales</taxon>
        <taxon>Comamonadaceae</taxon>
        <taxon>Variovorax</taxon>
    </lineage>
</organism>
<feature type="domain" description="4Fe-4S ferredoxin-type" evidence="13">
    <location>
        <begin position="1"/>
        <end position="30"/>
    </location>
</feature>
<accession>A0ABU8WUR1</accession>
<dbReference type="InterPro" id="IPR054830">
    <property type="entry name" value="FdxA_Actino"/>
</dbReference>
<dbReference type="PRINTS" id="PR00354">
    <property type="entry name" value="7FE8SFRDOXIN"/>
</dbReference>
<evidence type="ECO:0000256" key="8">
    <source>
        <dbReference type="ARBA" id="ARBA00022737"/>
    </source>
</evidence>
<evidence type="ECO:0000256" key="3">
    <source>
        <dbReference type="ARBA" id="ARBA00003532"/>
    </source>
</evidence>
<evidence type="ECO:0000256" key="7">
    <source>
        <dbReference type="ARBA" id="ARBA00022723"/>
    </source>
</evidence>
<gene>
    <name evidence="14" type="primary">fdxA</name>
    <name evidence="14" type="ORF">WKW82_31195</name>
</gene>
<keyword evidence="5 12" id="KW-0813">Transport</keyword>
<evidence type="ECO:0000259" key="13">
    <source>
        <dbReference type="PROSITE" id="PS51379"/>
    </source>
</evidence>
<dbReference type="Proteomes" id="UP001385892">
    <property type="component" value="Unassembled WGS sequence"/>
</dbReference>
<keyword evidence="15" id="KW-1185">Reference proteome</keyword>
<evidence type="ECO:0000256" key="9">
    <source>
        <dbReference type="ARBA" id="ARBA00022982"/>
    </source>
</evidence>
<proteinExistence type="predicted"/>
<protein>
    <recommendedName>
        <fullName evidence="4 12">Ferredoxin</fullName>
    </recommendedName>
</protein>
<dbReference type="PROSITE" id="PS00198">
    <property type="entry name" value="4FE4S_FER_1"/>
    <property type="match status" value="1"/>
</dbReference>
<keyword evidence="6 12" id="KW-0004">4Fe-4S</keyword>
<dbReference type="Pfam" id="PF00037">
    <property type="entry name" value="Fer4"/>
    <property type="match status" value="1"/>
</dbReference>
<dbReference type="SUPFAM" id="SSF54862">
    <property type="entry name" value="4Fe-4S ferredoxins"/>
    <property type="match status" value="1"/>
</dbReference>
<dbReference type="EMBL" id="JBBKZT010000019">
    <property type="protein sequence ID" value="MEJ8851139.1"/>
    <property type="molecule type" value="Genomic_DNA"/>
</dbReference>
<keyword evidence="11 12" id="KW-0411">Iron-sulfur</keyword>
<keyword evidence="8" id="KW-0677">Repeat</keyword>
<dbReference type="InterPro" id="IPR017896">
    <property type="entry name" value="4Fe4S_Fe-S-bd"/>
</dbReference>
<dbReference type="Gene3D" id="3.30.70.20">
    <property type="match status" value="1"/>
</dbReference>
<keyword evidence="9 12" id="KW-0249">Electron transport</keyword>
<keyword evidence="10 12" id="KW-0408">Iron</keyword>
<dbReference type="RefSeq" id="WP_340346662.1">
    <property type="nucleotide sequence ID" value="NZ_JBBKZT010000019.1"/>
</dbReference>
<dbReference type="InterPro" id="IPR000813">
    <property type="entry name" value="7Fe_ferredoxin"/>
</dbReference>
<comment type="caution">
    <text evidence="14">The sequence shown here is derived from an EMBL/GenBank/DDBJ whole genome shotgun (WGS) entry which is preliminary data.</text>
</comment>
<name>A0ABU8WUR1_9BURK</name>
<evidence type="ECO:0000256" key="6">
    <source>
        <dbReference type="ARBA" id="ARBA00022485"/>
    </source>
</evidence>
<sequence length="111" mass="11749">MAHVITSACIDCKDGACTQCCPVDCIYEGSRTFYIHPDECIDCGVCLSFCPAEAIHEDVRLPASQAMFLAINREFFSPEVSGLGSPGGAADVGPVSCDHPAVAKLMSAYRS</sequence>
<evidence type="ECO:0000313" key="14">
    <source>
        <dbReference type="EMBL" id="MEJ8851139.1"/>
    </source>
</evidence>
<dbReference type="PANTHER" id="PTHR42859:SF2">
    <property type="entry name" value="FERREDOXIN"/>
    <property type="match status" value="1"/>
</dbReference>
<evidence type="ECO:0000256" key="4">
    <source>
        <dbReference type="ARBA" id="ARBA00013529"/>
    </source>
</evidence>
<dbReference type="PANTHER" id="PTHR42859">
    <property type="entry name" value="OXIDOREDUCTASE"/>
    <property type="match status" value="1"/>
</dbReference>
<evidence type="ECO:0000256" key="10">
    <source>
        <dbReference type="ARBA" id="ARBA00023004"/>
    </source>
</evidence>
<keyword evidence="7 12" id="KW-0479">Metal-binding</keyword>
<comment type="function">
    <text evidence="3 12">Ferredoxins are iron-sulfur proteins that transfer electrons in a wide variety of metabolic reactions.</text>
</comment>
<evidence type="ECO:0000256" key="11">
    <source>
        <dbReference type="ARBA" id="ARBA00023014"/>
    </source>
</evidence>
<evidence type="ECO:0000313" key="15">
    <source>
        <dbReference type="Proteomes" id="UP001385892"/>
    </source>
</evidence>
<reference evidence="14 15" key="1">
    <citation type="submission" date="2024-03" db="EMBL/GenBank/DDBJ databases">
        <title>Novel species of the genus Variovorax.</title>
        <authorList>
            <person name="Liu Q."/>
            <person name="Xin Y.-H."/>
        </authorList>
    </citation>
    <scope>NUCLEOTIDE SEQUENCE [LARGE SCALE GENOMIC DNA]</scope>
    <source>
        <strain evidence="14 15">KACC 18900</strain>
    </source>
</reference>
<feature type="domain" description="4Fe-4S ferredoxin-type" evidence="13">
    <location>
        <begin position="31"/>
        <end position="60"/>
    </location>
</feature>
<comment type="cofactor">
    <cofactor evidence="1">
        <name>[3Fe-4S] cluster</name>
        <dbReference type="ChEBI" id="CHEBI:21137"/>
    </cofactor>
</comment>